<organism evidence="1 2">
    <name type="scientific">Neolewinella maritima</name>
    <dbReference type="NCBI Taxonomy" id="1383882"/>
    <lineage>
        <taxon>Bacteria</taxon>
        <taxon>Pseudomonadati</taxon>
        <taxon>Bacteroidota</taxon>
        <taxon>Saprospiria</taxon>
        <taxon>Saprospirales</taxon>
        <taxon>Lewinellaceae</taxon>
        <taxon>Neolewinella</taxon>
    </lineage>
</organism>
<dbReference type="Proteomes" id="UP000837803">
    <property type="component" value="Unassembled WGS sequence"/>
</dbReference>
<gene>
    <name evidence="1" type="ORF">LEM8419_01052</name>
</gene>
<evidence type="ECO:0000313" key="2">
    <source>
        <dbReference type="Proteomes" id="UP000837803"/>
    </source>
</evidence>
<keyword evidence="2" id="KW-1185">Reference proteome</keyword>
<comment type="caution">
    <text evidence="1">The sequence shown here is derived from an EMBL/GenBank/DDBJ whole genome shotgun (WGS) entry which is preliminary data.</text>
</comment>
<accession>A0ABM9AZ10</accession>
<name>A0ABM9AZ10_9BACT</name>
<sequence length="112" mass="12264">MQPVGFVPAADCARVVEAYLRIDVPTGRLLVHFTNTSIAPDTRQQHFSGAVFTVRDSYRLPSWVVEQLGLPPSVYRITPGRYPSLEDDAFTSLSVRLSGSVTVSLSVDRLAA</sequence>
<dbReference type="EMBL" id="CAKLPZ010000001">
    <property type="protein sequence ID" value="CAH0999752.1"/>
    <property type="molecule type" value="Genomic_DNA"/>
</dbReference>
<reference evidence="1" key="1">
    <citation type="submission" date="2021-12" db="EMBL/GenBank/DDBJ databases">
        <authorList>
            <person name="Rodrigo-Torres L."/>
            <person name="Arahal R. D."/>
            <person name="Lucena T."/>
        </authorList>
    </citation>
    <scope>NUCLEOTIDE SEQUENCE</scope>
    <source>
        <strain evidence="1">CECT 8419</strain>
    </source>
</reference>
<evidence type="ECO:0000313" key="1">
    <source>
        <dbReference type="EMBL" id="CAH0999752.1"/>
    </source>
</evidence>
<protein>
    <submittedName>
        <fullName evidence="1">Uncharacterized protein</fullName>
    </submittedName>
</protein>
<proteinExistence type="predicted"/>